<evidence type="ECO:0000256" key="6">
    <source>
        <dbReference type="ARBA" id="ARBA00022842"/>
    </source>
</evidence>
<sequence length="743" mass="79466">MEGPEIEFSEAIIDNGRFGTRTVRFETGRLARQAAGSAVAYLDGDTMLLSATTVGKHPKEQFDFFPLTVDVEERMYAAGRIPGSFFRREGRPSTEAILACRLIDRPLRPTFVKGLRNEVQVVVTVLAIHPDDAYDTLAINAASLSTQLSGLPFSGPIAGVRIALIDGQWVAFPKYSDKERAVFDMVVSGRVVGDDVAIMMVEAEATNNSWNLIKNEGVAAPTEEVVAEGLEAAKPFLKALCDAQAELAAKAAKPVREFPVFLDYQDDAFAAVEGAVSADLTTALTIADKQSRESRLDELKSAAVAQLAAGFEGREKELSAAFRAVTKKLVRQRVLNDGVRMDGRGLADIRTLSAEVEVVPRVHGSAIFERGETQIMGITTLNMLRMEQQIDSLGPETRKRYMHNYNFPPYSTGETGRVGSPKRREIGHGALAERALMPVLPSREEFPYAIRQVSEALGSNGSTSMGSVCASTLSMLNAGVPLRAPVAGIAMGLISDLTGSEARYAALTDILGAEDALGDMDFKVAGTREFITAIQLDTKLDGIPASVLGAALNQARDARFAILDVLNEAIDIPDEMSPYAPRVIAVQVPIDKIGEVIGPKGKMINQIQEETGADISIEDDGTVYIGAVDGPSAEAARAAINAIANPHVPEIGERFVGTVVKTTSFGAFISLSPGKDGLLHISQIRKLVGGKRVENVEDVLAIGQKVQVEIGEVDPRGKLSLHAVVEESEPAADDASGAEQVDA</sequence>
<dbReference type="FunFam" id="2.40.50.140:FF:000069">
    <property type="entry name" value="Polyribonucleotide nucleotidyltransferase"/>
    <property type="match status" value="1"/>
</dbReference>
<keyword evidence="11" id="KW-1185">Reference proteome</keyword>
<evidence type="ECO:0000256" key="4">
    <source>
        <dbReference type="ARBA" id="ARBA00022695"/>
    </source>
</evidence>
<dbReference type="InterPro" id="IPR014069">
    <property type="entry name" value="GPSI/PNP"/>
</dbReference>
<dbReference type="FunFam" id="3.30.1370.10:FF:000001">
    <property type="entry name" value="Polyribonucleotide nucleotidyltransferase"/>
    <property type="match status" value="1"/>
</dbReference>
<dbReference type="InterPro" id="IPR036612">
    <property type="entry name" value="KH_dom_type_1_sf"/>
</dbReference>
<keyword evidence="6 8" id="KW-0460">Magnesium</keyword>
<dbReference type="GO" id="GO:0003723">
    <property type="term" value="F:RNA binding"/>
    <property type="evidence" value="ECO:0007669"/>
    <property type="project" value="UniProtKB-UniRule"/>
</dbReference>
<accession>A0A2A9E583</accession>
<dbReference type="CDD" id="cd11364">
    <property type="entry name" value="RNase_PH_PNPase_2"/>
    <property type="match status" value="1"/>
</dbReference>
<evidence type="ECO:0000256" key="3">
    <source>
        <dbReference type="ARBA" id="ARBA00022679"/>
    </source>
</evidence>
<dbReference type="Pfam" id="PF01138">
    <property type="entry name" value="RNase_PH"/>
    <property type="match status" value="2"/>
</dbReference>
<dbReference type="SMART" id="SM00316">
    <property type="entry name" value="S1"/>
    <property type="match status" value="1"/>
</dbReference>
<dbReference type="InterPro" id="IPR036345">
    <property type="entry name" value="ExoRNase_PH_dom2_sf"/>
</dbReference>
<dbReference type="SUPFAM" id="SSF54791">
    <property type="entry name" value="Eukaryotic type KH-domain (KH-domain type I)"/>
    <property type="match status" value="1"/>
</dbReference>
<dbReference type="EC" id="2.7.7.8" evidence="8"/>
<keyword evidence="2 8" id="KW-0963">Cytoplasm</keyword>
<dbReference type="InterPro" id="IPR020568">
    <property type="entry name" value="Ribosomal_Su5_D2-typ_SF"/>
</dbReference>
<dbReference type="InterPro" id="IPR001247">
    <property type="entry name" value="ExoRNase_PH_dom1"/>
</dbReference>
<dbReference type="Gene3D" id="2.40.50.140">
    <property type="entry name" value="Nucleic acid-binding proteins"/>
    <property type="match status" value="1"/>
</dbReference>
<gene>
    <name evidence="8" type="primary">pnp</name>
    <name evidence="10" type="ORF">ATL42_1402</name>
</gene>
<evidence type="ECO:0000313" key="10">
    <source>
        <dbReference type="EMBL" id="PFG33525.1"/>
    </source>
</evidence>
<dbReference type="PROSITE" id="PS50084">
    <property type="entry name" value="KH_TYPE_1"/>
    <property type="match status" value="1"/>
</dbReference>
<feature type="binding site" evidence="8">
    <location>
        <position position="515"/>
    </location>
    <ligand>
        <name>Mg(2+)</name>
        <dbReference type="ChEBI" id="CHEBI:18420"/>
    </ligand>
</feature>
<feature type="binding site" evidence="8">
    <location>
        <position position="521"/>
    </location>
    <ligand>
        <name>Mg(2+)</name>
        <dbReference type="ChEBI" id="CHEBI:18420"/>
    </ligand>
</feature>
<dbReference type="SUPFAM" id="SSF55666">
    <property type="entry name" value="Ribonuclease PH domain 2-like"/>
    <property type="match status" value="2"/>
</dbReference>
<evidence type="ECO:0000259" key="9">
    <source>
        <dbReference type="PROSITE" id="PS50126"/>
    </source>
</evidence>
<evidence type="ECO:0000256" key="2">
    <source>
        <dbReference type="ARBA" id="ARBA00022490"/>
    </source>
</evidence>
<feature type="domain" description="S1 motif" evidence="9">
    <location>
        <begin position="652"/>
        <end position="724"/>
    </location>
</feature>
<dbReference type="HAMAP" id="MF_01595">
    <property type="entry name" value="PNPase"/>
    <property type="match status" value="1"/>
</dbReference>
<dbReference type="Gene3D" id="3.30.230.70">
    <property type="entry name" value="GHMP Kinase, N-terminal domain"/>
    <property type="match status" value="2"/>
</dbReference>
<organism evidence="10 11">
    <name type="scientific">Sanguibacter antarcticus</name>
    <dbReference type="NCBI Taxonomy" id="372484"/>
    <lineage>
        <taxon>Bacteria</taxon>
        <taxon>Bacillati</taxon>
        <taxon>Actinomycetota</taxon>
        <taxon>Actinomycetes</taxon>
        <taxon>Micrococcales</taxon>
        <taxon>Sanguibacteraceae</taxon>
        <taxon>Sanguibacter</taxon>
    </lineage>
</organism>
<dbReference type="EMBL" id="PDJG01000001">
    <property type="protein sequence ID" value="PFG33525.1"/>
    <property type="molecule type" value="Genomic_DNA"/>
</dbReference>
<dbReference type="Pfam" id="PF00575">
    <property type="entry name" value="S1"/>
    <property type="match status" value="1"/>
</dbReference>
<name>A0A2A9E583_9MICO</name>
<dbReference type="Pfam" id="PF03726">
    <property type="entry name" value="PNPase"/>
    <property type="match status" value="1"/>
</dbReference>
<dbReference type="NCBIfam" id="NF008805">
    <property type="entry name" value="PRK11824.1"/>
    <property type="match status" value="1"/>
</dbReference>
<reference evidence="10 11" key="1">
    <citation type="submission" date="2017-10" db="EMBL/GenBank/DDBJ databases">
        <title>Sequencing the genomes of 1000 actinobacteria strains.</title>
        <authorList>
            <person name="Klenk H.-P."/>
        </authorList>
    </citation>
    <scope>NUCLEOTIDE SEQUENCE [LARGE SCALE GENOMIC DNA]</scope>
    <source>
        <strain evidence="10 11">DSM 18966</strain>
    </source>
</reference>
<keyword evidence="5 8" id="KW-0479">Metal-binding</keyword>
<dbReference type="InterPro" id="IPR004087">
    <property type="entry name" value="KH_dom"/>
</dbReference>
<dbReference type="NCBIfam" id="TIGR03591">
    <property type="entry name" value="polynuc_phos"/>
    <property type="match status" value="1"/>
</dbReference>
<dbReference type="GO" id="GO:0005829">
    <property type="term" value="C:cytosol"/>
    <property type="evidence" value="ECO:0007669"/>
    <property type="project" value="TreeGrafter"/>
</dbReference>
<comment type="caution">
    <text evidence="10">The sequence shown here is derived from an EMBL/GenBank/DDBJ whole genome shotgun (WGS) entry which is preliminary data.</text>
</comment>
<dbReference type="InterPro" id="IPR003029">
    <property type="entry name" value="S1_domain"/>
</dbReference>
<dbReference type="InterPro" id="IPR036456">
    <property type="entry name" value="PNPase_PH_RNA-bd_sf"/>
</dbReference>
<dbReference type="InterPro" id="IPR012162">
    <property type="entry name" value="PNPase"/>
</dbReference>
<dbReference type="InterPro" id="IPR012340">
    <property type="entry name" value="NA-bd_OB-fold"/>
</dbReference>
<evidence type="ECO:0000313" key="11">
    <source>
        <dbReference type="Proteomes" id="UP000225548"/>
    </source>
</evidence>
<evidence type="ECO:0000256" key="5">
    <source>
        <dbReference type="ARBA" id="ARBA00022723"/>
    </source>
</evidence>
<dbReference type="GO" id="GO:0000287">
    <property type="term" value="F:magnesium ion binding"/>
    <property type="evidence" value="ECO:0007669"/>
    <property type="project" value="UniProtKB-UniRule"/>
</dbReference>
<evidence type="ECO:0000256" key="1">
    <source>
        <dbReference type="ARBA" id="ARBA00007404"/>
    </source>
</evidence>
<dbReference type="InterPro" id="IPR015848">
    <property type="entry name" value="PNPase_PH_RNA-bd_bac/org-type"/>
</dbReference>
<evidence type="ECO:0000256" key="8">
    <source>
        <dbReference type="HAMAP-Rule" id="MF_01595"/>
    </source>
</evidence>
<dbReference type="SMART" id="SM00322">
    <property type="entry name" value="KH"/>
    <property type="match status" value="1"/>
</dbReference>
<comment type="subcellular location">
    <subcellularLocation>
        <location evidence="8">Cytoplasm</location>
    </subcellularLocation>
</comment>
<dbReference type="FunFam" id="3.30.230.70:FF:000002">
    <property type="entry name" value="Polyribonucleotide nucleotidyltransferase"/>
    <property type="match status" value="1"/>
</dbReference>
<proteinExistence type="inferred from homology"/>
<dbReference type="GO" id="GO:0006402">
    <property type="term" value="P:mRNA catabolic process"/>
    <property type="evidence" value="ECO:0007669"/>
    <property type="project" value="UniProtKB-UniRule"/>
</dbReference>
<dbReference type="PROSITE" id="PS50126">
    <property type="entry name" value="S1"/>
    <property type="match status" value="1"/>
</dbReference>
<comment type="cofactor">
    <cofactor evidence="8">
        <name>Mg(2+)</name>
        <dbReference type="ChEBI" id="CHEBI:18420"/>
    </cofactor>
</comment>
<dbReference type="GO" id="GO:0006396">
    <property type="term" value="P:RNA processing"/>
    <property type="evidence" value="ECO:0007669"/>
    <property type="project" value="InterPro"/>
</dbReference>
<dbReference type="SUPFAM" id="SSF54211">
    <property type="entry name" value="Ribosomal protein S5 domain 2-like"/>
    <property type="match status" value="2"/>
</dbReference>
<protein>
    <recommendedName>
        <fullName evidence="8">Polyribonucleotide nucleotidyltransferase</fullName>
        <ecNumber evidence="8">2.7.7.8</ecNumber>
    </recommendedName>
    <alternativeName>
        <fullName evidence="8">Polynucleotide phosphorylase</fullName>
        <shortName evidence="8">PNPase</shortName>
    </alternativeName>
</protein>
<dbReference type="NCBIfam" id="TIGR02696">
    <property type="entry name" value="pppGpp_PNP"/>
    <property type="match status" value="1"/>
</dbReference>
<dbReference type="SUPFAM" id="SSF46915">
    <property type="entry name" value="Polynucleotide phosphorylase/guanosine pentaphosphate synthase (PNPase/GPSI), domain 3"/>
    <property type="match status" value="1"/>
</dbReference>
<dbReference type="PANTHER" id="PTHR11252">
    <property type="entry name" value="POLYRIBONUCLEOTIDE NUCLEOTIDYLTRANSFERASE"/>
    <property type="match status" value="1"/>
</dbReference>
<dbReference type="OrthoDB" id="9804305at2"/>
<dbReference type="InterPro" id="IPR004088">
    <property type="entry name" value="KH_dom_type_1"/>
</dbReference>
<keyword evidence="3 8" id="KW-0808">Transferase</keyword>
<comment type="function">
    <text evidence="8">Involved in mRNA degradation. Catalyzes the phosphorolysis of single-stranded polyribonucleotides processively in the 3'- to 5'-direction.</text>
</comment>
<dbReference type="PANTHER" id="PTHR11252:SF0">
    <property type="entry name" value="POLYRIBONUCLEOTIDE NUCLEOTIDYLTRANSFERASE 1, MITOCHONDRIAL"/>
    <property type="match status" value="1"/>
</dbReference>
<dbReference type="FunFam" id="3.30.230.70:FF:000001">
    <property type="entry name" value="Polyribonucleotide nucleotidyltransferase"/>
    <property type="match status" value="1"/>
</dbReference>
<dbReference type="GO" id="GO:0000175">
    <property type="term" value="F:3'-5'-RNA exonuclease activity"/>
    <property type="evidence" value="ECO:0007669"/>
    <property type="project" value="TreeGrafter"/>
</dbReference>
<dbReference type="GO" id="GO:0004654">
    <property type="term" value="F:polyribonucleotide nucleotidyltransferase activity"/>
    <property type="evidence" value="ECO:0007669"/>
    <property type="project" value="UniProtKB-UniRule"/>
</dbReference>
<dbReference type="RefSeq" id="WP_098454720.1">
    <property type="nucleotide sequence ID" value="NZ_PDJG01000001.1"/>
</dbReference>
<dbReference type="Gene3D" id="3.30.1370.10">
    <property type="entry name" value="K Homology domain, type 1"/>
    <property type="match status" value="1"/>
</dbReference>
<comment type="catalytic activity">
    <reaction evidence="8">
        <text>RNA(n+1) + phosphate = RNA(n) + a ribonucleoside 5'-diphosphate</text>
        <dbReference type="Rhea" id="RHEA:22096"/>
        <dbReference type="Rhea" id="RHEA-COMP:14527"/>
        <dbReference type="Rhea" id="RHEA-COMP:17342"/>
        <dbReference type="ChEBI" id="CHEBI:43474"/>
        <dbReference type="ChEBI" id="CHEBI:57930"/>
        <dbReference type="ChEBI" id="CHEBI:140395"/>
        <dbReference type="EC" id="2.7.7.8"/>
    </reaction>
</comment>
<keyword evidence="4 8" id="KW-0548">Nucleotidyltransferase</keyword>
<dbReference type="PIRSF" id="PIRSF005499">
    <property type="entry name" value="PNPase"/>
    <property type="match status" value="1"/>
</dbReference>
<dbReference type="Pfam" id="PF00013">
    <property type="entry name" value="KH_1"/>
    <property type="match status" value="1"/>
</dbReference>
<dbReference type="CDD" id="cd02393">
    <property type="entry name" value="KH-I_PNPase"/>
    <property type="match status" value="1"/>
</dbReference>
<evidence type="ECO:0000256" key="7">
    <source>
        <dbReference type="ARBA" id="ARBA00022884"/>
    </source>
</evidence>
<comment type="similarity">
    <text evidence="1 8">Belongs to the polyribonucleotide nucleotidyltransferase family.</text>
</comment>
<dbReference type="InterPro" id="IPR027408">
    <property type="entry name" value="PNPase/RNase_PH_dom_sf"/>
</dbReference>
<keyword evidence="7 8" id="KW-0694">RNA-binding</keyword>
<dbReference type="AlphaFoldDB" id="A0A2A9E583"/>
<dbReference type="Proteomes" id="UP000225548">
    <property type="component" value="Unassembled WGS sequence"/>
</dbReference>